<evidence type="ECO:0000313" key="2">
    <source>
        <dbReference type="EnsemblPlants" id="KQL26946"/>
    </source>
</evidence>
<dbReference type="OMA" id="DEWDINH"/>
<dbReference type="EMBL" id="AGNK02001354">
    <property type="status" value="NOT_ANNOTATED_CDS"/>
    <property type="molecule type" value="Genomic_DNA"/>
</dbReference>
<dbReference type="HOGENOM" id="CLU_024168_3_0_1"/>
<dbReference type="Proteomes" id="UP000004995">
    <property type="component" value="Unassembled WGS sequence"/>
</dbReference>
<proteinExistence type="predicted"/>
<dbReference type="eggNOG" id="ENOG502R86K">
    <property type="taxonomic scope" value="Eukaryota"/>
</dbReference>
<dbReference type="Gene3D" id="3.80.10.10">
    <property type="entry name" value="Ribonuclease Inhibitor"/>
    <property type="match status" value="1"/>
</dbReference>
<dbReference type="InterPro" id="IPR032675">
    <property type="entry name" value="LRR_dom_sf"/>
</dbReference>
<evidence type="ECO:0000259" key="1">
    <source>
        <dbReference type="Pfam" id="PF23622"/>
    </source>
</evidence>
<dbReference type="SUPFAM" id="SSF52047">
    <property type="entry name" value="RNI-like"/>
    <property type="match status" value="1"/>
</dbReference>
<accession>K4A1S9</accession>
<keyword evidence="3" id="KW-1185">Reference proteome</keyword>
<sequence length="333" mass="38625">MDEAMSSLAKATRSFLANPRSEGAITNEAIDIGIFKDLNLAILDEKEIEDRTEYQMLEQGSWPSVFHCLTRLSLYNLCFDEWDINHHLFECCKQLQHLYLSNCDMERCLVWKIDAPDSNLRVLELNELCLICPASNRHRGFVLSEVLNDTTTIHTIKLDFQGEKVKRKQLVTAFNKLRKLSLHGIFVEFNLLWTLVFLDAAPFLEMFDIEIWEHPCQINDSMEIFGERPNPSWKVPKFASPNNSYLKELQIIGFKPLEQQIEFIRSVMQRAPMLDTILLKYDDPCEYCEKMGIFPPRPSMKCAFPKDKDEQDMVVSLLKDGISSPARIIFDNC</sequence>
<reference evidence="3" key="1">
    <citation type="journal article" date="2012" name="Nat. Biotechnol.">
        <title>Reference genome sequence of the model plant Setaria.</title>
        <authorList>
            <person name="Bennetzen J.L."/>
            <person name="Schmutz J."/>
            <person name="Wang H."/>
            <person name="Percifield R."/>
            <person name="Hawkins J."/>
            <person name="Pontaroli A.C."/>
            <person name="Estep M."/>
            <person name="Feng L."/>
            <person name="Vaughn J.N."/>
            <person name="Grimwood J."/>
            <person name="Jenkins J."/>
            <person name="Barry K."/>
            <person name="Lindquist E."/>
            <person name="Hellsten U."/>
            <person name="Deshpande S."/>
            <person name="Wang X."/>
            <person name="Wu X."/>
            <person name="Mitros T."/>
            <person name="Triplett J."/>
            <person name="Yang X."/>
            <person name="Ye C.Y."/>
            <person name="Mauro-Herrera M."/>
            <person name="Wang L."/>
            <person name="Li P."/>
            <person name="Sharma M."/>
            <person name="Sharma R."/>
            <person name="Ronald P.C."/>
            <person name="Panaud O."/>
            <person name="Kellogg E.A."/>
            <person name="Brutnell T.P."/>
            <person name="Doust A.N."/>
            <person name="Tuskan G.A."/>
            <person name="Rokhsar D."/>
            <person name="Devos K.M."/>
        </authorList>
    </citation>
    <scope>NUCLEOTIDE SEQUENCE [LARGE SCALE GENOMIC DNA]</scope>
    <source>
        <strain evidence="3">cv. Yugu1</strain>
    </source>
</reference>
<dbReference type="InParanoid" id="K4A1S9"/>
<dbReference type="PANTHER" id="PTHR35545">
    <property type="entry name" value="F-BOX DOMAIN-CONTAINING PROTEIN"/>
    <property type="match status" value="1"/>
</dbReference>
<protein>
    <recommendedName>
        <fullName evidence="1">At1g61320/AtMIF1 LRR domain-containing protein</fullName>
    </recommendedName>
</protein>
<evidence type="ECO:0000313" key="3">
    <source>
        <dbReference type="Proteomes" id="UP000004995"/>
    </source>
</evidence>
<organism evidence="2 3">
    <name type="scientific">Setaria italica</name>
    <name type="common">Foxtail millet</name>
    <name type="synonym">Panicum italicum</name>
    <dbReference type="NCBI Taxonomy" id="4555"/>
    <lineage>
        <taxon>Eukaryota</taxon>
        <taxon>Viridiplantae</taxon>
        <taxon>Streptophyta</taxon>
        <taxon>Embryophyta</taxon>
        <taxon>Tracheophyta</taxon>
        <taxon>Spermatophyta</taxon>
        <taxon>Magnoliopsida</taxon>
        <taxon>Liliopsida</taxon>
        <taxon>Poales</taxon>
        <taxon>Poaceae</taxon>
        <taxon>PACMAD clade</taxon>
        <taxon>Panicoideae</taxon>
        <taxon>Panicodae</taxon>
        <taxon>Paniceae</taxon>
        <taxon>Cenchrinae</taxon>
        <taxon>Setaria</taxon>
    </lineage>
</organism>
<dbReference type="Pfam" id="PF23622">
    <property type="entry name" value="LRR_At1g61320_AtMIF1"/>
    <property type="match status" value="1"/>
</dbReference>
<dbReference type="InterPro" id="IPR055357">
    <property type="entry name" value="LRR_At1g61320_AtMIF1"/>
</dbReference>
<dbReference type="Gramene" id="KQL26946">
    <property type="protein sequence ID" value="KQL26946"/>
    <property type="gene ID" value="SETIT_032824mg"/>
</dbReference>
<dbReference type="PANTHER" id="PTHR35545:SF28">
    <property type="entry name" value="OS07G0645701 PROTEIN"/>
    <property type="match status" value="1"/>
</dbReference>
<dbReference type="EnsemblPlants" id="KQL26946">
    <property type="protein sequence ID" value="KQL26946"/>
    <property type="gene ID" value="SETIT_032824mg"/>
</dbReference>
<reference evidence="2" key="2">
    <citation type="submission" date="2018-08" db="UniProtKB">
        <authorList>
            <consortium name="EnsemblPlants"/>
        </authorList>
    </citation>
    <scope>IDENTIFICATION</scope>
    <source>
        <strain evidence="2">Yugu1</strain>
    </source>
</reference>
<dbReference type="AlphaFoldDB" id="K4A1S9"/>
<feature type="domain" description="At1g61320/AtMIF1 LRR" evidence="1">
    <location>
        <begin position="144"/>
        <end position="288"/>
    </location>
</feature>
<name>K4A1S9_SETIT</name>